<feature type="region of interest" description="Disordered" evidence="1">
    <location>
        <begin position="260"/>
        <end position="283"/>
    </location>
</feature>
<dbReference type="Proteomes" id="UP001446871">
    <property type="component" value="Unassembled WGS sequence"/>
</dbReference>
<protein>
    <submittedName>
        <fullName evidence="2">Uncharacterized protein</fullName>
    </submittedName>
</protein>
<dbReference type="EMBL" id="JAQQWM010000005">
    <property type="protein sequence ID" value="KAK8063226.1"/>
    <property type="molecule type" value="Genomic_DNA"/>
</dbReference>
<evidence type="ECO:0000313" key="2">
    <source>
        <dbReference type="EMBL" id="KAK8063226.1"/>
    </source>
</evidence>
<accession>A0ABR1UWC1</accession>
<reference evidence="2 3" key="1">
    <citation type="submission" date="2023-01" db="EMBL/GenBank/DDBJ databases">
        <title>Analysis of 21 Apiospora genomes using comparative genomics revels a genus with tremendous synthesis potential of carbohydrate active enzymes and secondary metabolites.</title>
        <authorList>
            <person name="Sorensen T."/>
        </authorList>
    </citation>
    <scope>NUCLEOTIDE SEQUENCE [LARGE SCALE GENOMIC DNA]</scope>
    <source>
        <strain evidence="2 3">CBS 83171</strain>
    </source>
</reference>
<gene>
    <name evidence="2" type="ORF">PG996_007878</name>
</gene>
<proteinExistence type="predicted"/>
<keyword evidence="3" id="KW-1185">Reference proteome</keyword>
<organism evidence="2 3">
    <name type="scientific">Apiospora saccharicola</name>
    <dbReference type="NCBI Taxonomy" id="335842"/>
    <lineage>
        <taxon>Eukaryota</taxon>
        <taxon>Fungi</taxon>
        <taxon>Dikarya</taxon>
        <taxon>Ascomycota</taxon>
        <taxon>Pezizomycotina</taxon>
        <taxon>Sordariomycetes</taxon>
        <taxon>Xylariomycetidae</taxon>
        <taxon>Amphisphaeriales</taxon>
        <taxon>Apiosporaceae</taxon>
        <taxon>Apiospora</taxon>
    </lineage>
</organism>
<comment type="caution">
    <text evidence="2">The sequence shown here is derived from an EMBL/GenBank/DDBJ whole genome shotgun (WGS) entry which is preliminary data.</text>
</comment>
<sequence length="665" mass="73551">MAELDKSYPSPHVVPHGRRLPLEPACMRAALDSLPPMAPGVTASRLVGSGAGSSERERALDWVSAMFEGMLVPTPASAAISQMSGYEKPGHGSFLLLKTHVRRQAGFQVRLRLAGLERSGGGVAAFHGTPPHNLFRILCGGLHGGPVYYSSEPSVAAWFISYRAHYAHNHPGVRANNPELCRGWRNSRYKEVAVLLGVEAVGPPPDPRWGEGTAPGHAVMVRHLFLLPKAYVGGLEARDRLTSFISVRISVDFHDSTLHSGTQSQFPHGTLDGSPNDHSLESSNSPVVNVLTHLVFKKLHREVTENQMDLRNASAMDIRNHIIRVAREANRVATTCCIQCETPLPFKTTVSRPVACSSACQASHDCWPLEVRLSPLLRDPSVIDILFNCVVAQATALLLETQLNPSGKYTPPLDGFVDNEKVAKLLRILDTFPSMKPGITLWDIVIFRDEGEERRKVLDWLCRTFQGMIVPTPILDRVEFRMPTTGEKFVPESFLLLNASQQRQTAFNKSQENENFNAQLSGDAQESKTSAVFHGTPAPDVFSILCNGMKKSVDQIGDVCWKNSLFKGQQLLFGLEIVGQTGLEVWYAARCEQKKTMVRHLFVIPTEWEDSLRNVQWGDAKWAENSIRPQMERTFARIHDGSLIRDVQVEATTSQGANPNQNGQP</sequence>
<evidence type="ECO:0000313" key="3">
    <source>
        <dbReference type="Proteomes" id="UP001446871"/>
    </source>
</evidence>
<evidence type="ECO:0000256" key="1">
    <source>
        <dbReference type="SAM" id="MobiDB-lite"/>
    </source>
</evidence>
<name>A0ABR1UWC1_9PEZI</name>